<evidence type="ECO:0000259" key="8">
    <source>
        <dbReference type="PROSITE" id="PS01033"/>
    </source>
</evidence>
<evidence type="ECO:0000256" key="3">
    <source>
        <dbReference type="ARBA" id="ARBA00022621"/>
    </source>
</evidence>
<gene>
    <name evidence="9" type="ORF">C1SCF055_LOCUS2118</name>
</gene>
<keyword evidence="2 6" id="KW-0349">Heme</keyword>
<evidence type="ECO:0000313" key="9">
    <source>
        <dbReference type="EMBL" id="CAI3973631.1"/>
    </source>
</evidence>
<name>A0A9P1BL05_9DINO</name>
<comment type="caution">
    <text evidence="9">The sequence shown here is derived from an EMBL/GenBank/DDBJ whole genome shotgun (WGS) entry which is preliminary data.</text>
</comment>
<dbReference type="SUPFAM" id="SSF46458">
    <property type="entry name" value="Globin-like"/>
    <property type="match status" value="1"/>
</dbReference>
<evidence type="ECO:0000256" key="4">
    <source>
        <dbReference type="ARBA" id="ARBA00022723"/>
    </source>
</evidence>
<evidence type="ECO:0000313" key="10">
    <source>
        <dbReference type="EMBL" id="CAL1127006.1"/>
    </source>
</evidence>
<protein>
    <submittedName>
        <fullName evidence="11">Neuroglobin (Nitrite reductase)</fullName>
    </submittedName>
</protein>
<dbReference type="InterPro" id="IPR050532">
    <property type="entry name" value="Globin-like_OT"/>
</dbReference>
<proteinExistence type="inferred from homology"/>
<dbReference type="PRINTS" id="PR01907">
    <property type="entry name" value="WORMGLOBIN"/>
</dbReference>
<reference evidence="9" key="1">
    <citation type="submission" date="2022-10" db="EMBL/GenBank/DDBJ databases">
        <authorList>
            <person name="Chen Y."/>
            <person name="Dougan E. K."/>
            <person name="Chan C."/>
            <person name="Rhodes N."/>
            <person name="Thang M."/>
        </authorList>
    </citation>
    <scope>NUCLEOTIDE SEQUENCE</scope>
</reference>
<dbReference type="Proteomes" id="UP001152797">
    <property type="component" value="Unassembled WGS sequence"/>
</dbReference>
<reference evidence="10" key="2">
    <citation type="submission" date="2024-04" db="EMBL/GenBank/DDBJ databases">
        <authorList>
            <person name="Chen Y."/>
            <person name="Shah S."/>
            <person name="Dougan E. K."/>
            <person name="Thang M."/>
            <person name="Chan C."/>
        </authorList>
    </citation>
    <scope>NUCLEOTIDE SEQUENCE [LARGE SCALE GENOMIC DNA]</scope>
</reference>
<dbReference type="GO" id="GO:0020037">
    <property type="term" value="F:heme binding"/>
    <property type="evidence" value="ECO:0007669"/>
    <property type="project" value="InterPro"/>
</dbReference>
<dbReference type="PANTHER" id="PTHR46458">
    <property type="entry name" value="BLR2807 PROTEIN"/>
    <property type="match status" value="1"/>
</dbReference>
<evidence type="ECO:0000256" key="5">
    <source>
        <dbReference type="ARBA" id="ARBA00023004"/>
    </source>
</evidence>
<dbReference type="PROSITE" id="PS01033">
    <property type="entry name" value="GLOBIN"/>
    <property type="match status" value="1"/>
</dbReference>
<dbReference type="EMBL" id="CAMXCT030000088">
    <property type="protein sequence ID" value="CAL4760943.1"/>
    <property type="molecule type" value="Genomic_DNA"/>
</dbReference>
<evidence type="ECO:0000313" key="12">
    <source>
        <dbReference type="Proteomes" id="UP001152797"/>
    </source>
</evidence>
<feature type="domain" description="Globin" evidence="8">
    <location>
        <begin position="1"/>
        <end position="130"/>
    </location>
</feature>
<dbReference type="OrthoDB" id="427669at2759"/>
<dbReference type="EMBL" id="CAMXCT020000088">
    <property type="protein sequence ID" value="CAL1127006.1"/>
    <property type="molecule type" value="Genomic_DNA"/>
</dbReference>
<dbReference type="InterPro" id="IPR009050">
    <property type="entry name" value="Globin-like_sf"/>
</dbReference>
<feature type="compositionally biased region" description="Polar residues" evidence="7">
    <location>
        <begin position="152"/>
        <end position="166"/>
    </location>
</feature>
<dbReference type="GO" id="GO:0046872">
    <property type="term" value="F:metal ion binding"/>
    <property type="evidence" value="ECO:0007669"/>
    <property type="project" value="UniProtKB-KW"/>
</dbReference>
<comment type="similarity">
    <text evidence="6">Belongs to the globin family.</text>
</comment>
<keyword evidence="1 6" id="KW-0813">Transport</keyword>
<feature type="region of interest" description="Disordered" evidence="7">
    <location>
        <begin position="152"/>
        <end position="174"/>
    </location>
</feature>
<sequence>MRYREWTTSVEEAGSRYFGITGDDSDRFPAEVEDEFENSPATRNLFAKVVEAVGTAVAGLHNISRLVFELNALGMRHINYNMQEEYFAYGGQALVLTLQDGLGKALTDEIKQAWVSIYEFISANIISGLRFAHEKANLLKKVQLDLHKEGSSWSTGASAVSAGSQEDSFDDDAS</sequence>
<keyword evidence="12" id="KW-1185">Reference proteome</keyword>
<organism evidence="9">
    <name type="scientific">Cladocopium goreaui</name>
    <dbReference type="NCBI Taxonomy" id="2562237"/>
    <lineage>
        <taxon>Eukaryota</taxon>
        <taxon>Sar</taxon>
        <taxon>Alveolata</taxon>
        <taxon>Dinophyceae</taxon>
        <taxon>Suessiales</taxon>
        <taxon>Symbiodiniaceae</taxon>
        <taxon>Cladocopium</taxon>
    </lineage>
</organism>
<evidence type="ECO:0000313" key="11">
    <source>
        <dbReference type="EMBL" id="CAL4760943.1"/>
    </source>
</evidence>
<evidence type="ECO:0000256" key="2">
    <source>
        <dbReference type="ARBA" id="ARBA00022617"/>
    </source>
</evidence>
<dbReference type="EMBL" id="CAMXCT010000088">
    <property type="protein sequence ID" value="CAI3973631.1"/>
    <property type="molecule type" value="Genomic_DNA"/>
</dbReference>
<dbReference type="Pfam" id="PF00042">
    <property type="entry name" value="Globin"/>
    <property type="match status" value="1"/>
</dbReference>
<dbReference type="InterPro" id="IPR000971">
    <property type="entry name" value="Globin"/>
</dbReference>
<evidence type="ECO:0000256" key="1">
    <source>
        <dbReference type="ARBA" id="ARBA00022448"/>
    </source>
</evidence>
<dbReference type="Gene3D" id="1.10.490.10">
    <property type="entry name" value="Globins"/>
    <property type="match status" value="1"/>
</dbReference>
<accession>A0A9P1BL05</accession>
<dbReference type="GO" id="GO:0019825">
    <property type="term" value="F:oxygen binding"/>
    <property type="evidence" value="ECO:0007669"/>
    <property type="project" value="InterPro"/>
</dbReference>
<evidence type="ECO:0000256" key="7">
    <source>
        <dbReference type="SAM" id="MobiDB-lite"/>
    </source>
</evidence>
<keyword evidence="3 6" id="KW-0561">Oxygen transport</keyword>
<keyword evidence="4" id="KW-0479">Metal-binding</keyword>
<evidence type="ECO:0000256" key="6">
    <source>
        <dbReference type="RuleBase" id="RU000356"/>
    </source>
</evidence>
<dbReference type="PANTHER" id="PTHR46458:SF1">
    <property type="entry name" value="GEO09476P1"/>
    <property type="match status" value="1"/>
</dbReference>
<dbReference type="InterPro" id="IPR012292">
    <property type="entry name" value="Globin/Proto"/>
</dbReference>
<dbReference type="GO" id="GO:0005344">
    <property type="term" value="F:oxygen carrier activity"/>
    <property type="evidence" value="ECO:0007669"/>
    <property type="project" value="UniProtKB-KW"/>
</dbReference>
<dbReference type="AlphaFoldDB" id="A0A9P1BL05"/>
<keyword evidence="5" id="KW-0408">Iron</keyword>